<dbReference type="OrthoDB" id="6514649at2759"/>
<dbReference type="Proteomes" id="UP000499080">
    <property type="component" value="Unassembled WGS sequence"/>
</dbReference>
<accession>A0A4Y2SBP6</accession>
<evidence type="ECO:0000313" key="3">
    <source>
        <dbReference type="EMBL" id="GBN85652.1"/>
    </source>
</evidence>
<gene>
    <name evidence="1" type="ORF">AVEN_176038_1</name>
    <name evidence="3" type="ORF">AVEN_227433_1</name>
    <name evidence="4" type="ORF">AVEN_232176_1</name>
    <name evidence="2" type="ORF">AVEN_97358_1</name>
</gene>
<organism evidence="1 5">
    <name type="scientific">Araneus ventricosus</name>
    <name type="common">Orbweaver spider</name>
    <name type="synonym">Epeira ventricosa</name>
    <dbReference type="NCBI Taxonomy" id="182803"/>
    <lineage>
        <taxon>Eukaryota</taxon>
        <taxon>Metazoa</taxon>
        <taxon>Ecdysozoa</taxon>
        <taxon>Arthropoda</taxon>
        <taxon>Chelicerata</taxon>
        <taxon>Arachnida</taxon>
        <taxon>Araneae</taxon>
        <taxon>Araneomorphae</taxon>
        <taxon>Entelegynae</taxon>
        <taxon>Araneoidea</taxon>
        <taxon>Araneidae</taxon>
        <taxon>Araneus</taxon>
    </lineage>
</organism>
<evidence type="ECO:0008006" key="6">
    <source>
        <dbReference type="Google" id="ProtNLM"/>
    </source>
</evidence>
<dbReference type="EMBL" id="BGPR01020870">
    <property type="protein sequence ID" value="GBN85642.1"/>
    <property type="molecule type" value="Genomic_DNA"/>
</dbReference>
<evidence type="ECO:0000313" key="1">
    <source>
        <dbReference type="EMBL" id="GBN85642.1"/>
    </source>
</evidence>
<sequence length="89" mass="10054">MLLTTATKPFEWTWDILSYSESPLGVISSFKRSNSQVQEAQQALLQNPLIQLNRIEAHVDFFGNEATDNLVKPATKDGTHFHLKVRNGI</sequence>
<comment type="caution">
    <text evidence="1">The sequence shown here is derived from an EMBL/GenBank/DDBJ whole genome shotgun (WGS) entry which is preliminary data.</text>
</comment>
<evidence type="ECO:0000313" key="5">
    <source>
        <dbReference type="Proteomes" id="UP000499080"/>
    </source>
</evidence>
<protein>
    <recommendedName>
        <fullName evidence="6">RNase H type-1 domain-containing protein</fullName>
    </recommendedName>
</protein>
<dbReference type="EMBL" id="BGPR01020875">
    <property type="protein sequence ID" value="GBN85652.1"/>
    <property type="molecule type" value="Genomic_DNA"/>
</dbReference>
<keyword evidence="5" id="KW-1185">Reference proteome</keyword>
<dbReference type="AlphaFoldDB" id="A0A4Y2SBP6"/>
<dbReference type="EMBL" id="BGPR01020880">
    <property type="protein sequence ID" value="GBN85659.1"/>
    <property type="molecule type" value="Genomic_DNA"/>
</dbReference>
<reference evidence="1 5" key="1">
    <citation type="journal article" date="2019" name="Sci. Rep.">
        <title>Orb-weaving spider Araneus ventricosus genome elucidates the spidroin gene catalogue.</title>
        <authorList>
            <person name="Kono N."/>
            <person name="Nakamura H."/>
            <person name="Ohtoshi R."/>
            <person name="Moran D.A.P."/>
            <person name="Shinohara A."/>
            <person name="Yoshida Y."/>
            <person name="Fujiwara M."/>
            <person name="Mori M."/>
            <person name="Tomita M."/>
            <person name="Arakawa K."/>
        </authorList>
    </citation>
    <scope>NUCLEOTIDE SEQUENCE [LARGE SCALE GENOMIC DNA]</scope>
</reference>
<name>A0A4Y2SBP6_ARAVE</name>
<evidence type="ECO:0000313" key="4">
    <source>
        <dbReference type="EMBL" id="GBN85659.1"/>
    </source>
</evidence>
<dbReference type="EMBL" id="BGPR01020872">
    <property type="protein sequence ID" value="GBN85647.1"/>
    <property type="molecule type" value="Genomic_DNA"/>
</dbReference>
<proteinExistence type="predicted"/>
<evidence type="ECO:0000313" key="2">
    <source>
        <dbReference type="EMBL" id="GBN85647.1"/>
    </source>
</evidence>